<reference evidence="2 4" key="1">
    <citation type="journal article" date="2016" name="Front. Microbiol.">
        <title>Genome Sequence of the Piezophilic, Mesophilic Sulfate-Reducing Bacterium Desulfovibrio indicus J2T.</title>
        <authorList>
            <person name="Cao J."/>
            <person name="Maignien L."/>
            <person name="Shao Z."/>
            <person name="Alain K."/>
            <person name="Jebbar M."/>
        </authorList>
    </citation>
    <scope>NUCLEOTIDE SEQUENCE [LARGE SCALE GENOMIC DNA]</scope>
    <source>
        <strain evidence="2 4">J2</strain>
    </source>
</reference>
<sequence length="158" mass="16968">MKKTIMVLALVMTVAFISTNAMAWGMNGWNGNGHNMHYNNGVNSQVNSQAYQDFLNDTAKLRASIAADQVELSAIMASPSPDAKRARTVTEQMNEKIAKLNEKAAAQNLPQMGNGRYGMMGNGMMGNGMMGNGMMGNGMMGNGMMGPGMMNNGYHGCW</sequence>
<evidence type="ECO:0000313" key="4">
    <source>
        <dbReference type="Proteomes" id="UP000055611"/>
    </source>
</evidence>
<dbReference type="EMBL" id="SOBK01000001">
    <property type="protein sequence ID" value="TDT92281.1"/>
    <property type="molecule type" value="Genomic_DNA"/>
</dbReference>
<evidence type="ECO:0000313" key="3">
    <source>
        <dbReference type="EMBL" id="TDT92281.1"/>
    </source>
</evidence>
<accession>A0A126QMV7</accession>
<keyword evidence="1" id="KW-0732">Signal</keyword>
<organism evidence="3 5">
    <name type="scientific">Pseudodesulfovibrio indicus</name>
    <dbReference type="NCBI Taxonomy" id="1716143"/>
    <lineage>
        <taxon>Bacteria</taxon>
        <taxon>Pseudomonadati</taxon>
        <taxon>Thermodesulfobacteriota</taxon>
        <taxon>Desulfovibrionia</taxon>
        <taxon>Desulfovibrionales</taxon>
        <taxon>Desulfovibrionaceae</taxon>
    </lineage>
</organism>
<dbReference type="Proteomes" id="UP000295506">
    <property type="component" value="Unassembled WGS sequence"/>
</dbReference>
<dbReference type="AlphaFoldDB" id="A0A126QMV7"/>
<name>A0A126QMV7_9BACT</name>
<feature type="chain" id="PRO_5044548168" evidence="1">
    <location>
        <begin position="24"/>
        <end position="158"/>
    </location>
</feature>
<dbReference type="Gene3D" id="1.20.120.1490">
    <property type="match status" value="1"/>
</dbReference>
<feature type="signal peptide" evidence="1">
    <location>
        <begin position="1"/>
        <end position="23"/>
    </location>
</feature>
<dbReference type="OrthoDB" id="5461348at2"/>
<dbReference type="RefSeq" id="WP_066802688.1">
    <property type="nucleotide sequence ID" value="NZ_CP014206.1"/>
</dbReference>
<dbReference type="Proteomes" id="UP000055611">
    <property type="component" value="Chromosome"/>
</dbReference>
<gene>
    <name evidence="2" type="ORF">AWY79_09050</name>
    <name evidence="3" type="ORF">EDC59_101687</name>
</gene>
<evidence type="ECO:0000313" key="2">
    <source>
        <dbReference type="EMBL" id="AMK11251.1"/>
    </source>
</evidence>
<keyword evidence="4" id="KW-1185">Reference proteome</keyword>
<dbReference type="EMBL" id="CP014206">
    <property type="protein sequence ID" value="AMK11251.1"/>
    <property type="molecule type" value="Genomic_DNA"/>
</dbReference>
<reference evidence="3 5" key="2">
    <citation type="submission" date="2019-03" db="EMBL/GenBank/DDBJ databases">
        <title>Genomic Encyclopedia of Type Strains, Phase IV (KMG-IV): sequencing the most valuable type-strain genomes for metagenomic binning, comparative biology and taxonomic classification.</title>
        <authorList>
            <person name="Goeker M."/>
        </authorList>
    </citation>
    <scope>NUCLEOTIDE SEQUENCE [LARGE SCALE GENOMIC DNA]</scope>
    <source>
        <strain evidence="3 5">DSM 101483</strain>
    </source>
</reference>
<proteinExistence type="predicted"/>
<evidence type="ECO:0000313" key="5">
    <source>
        <dbReference type="Proteomes" id="UP000295506"/>
    </source>
</evidence>
<evidence type="ECO:0000256" key="1">
    <source>
        <dbReference type="SAM" id="SignalP"/>
    </source>
</evidence>
<protein>
    <submittedName>
        <fullName evidence="3">Zinc resistance-associated protein</fullName>
    </submittedName>
</protein>
<dbReference type="KEGG" id="dej:AWY79_09050"/>